<comment type="similarity">
    <text evidence="2 7">Belongs to the NKAIN family.</text>
</comment>
<evidence type="ECO:0000313" key="8">
    <source>
        <dbReference type="EMBL" id="ETE59191.1"/>
    </source>
</evidence>
<dbReference type="EMBL" id="AZIM01005785">
    <property type="protein sequence ID" value="ETE59191.1"/>
    <property type="molecule type" value="Genomic_DNA"/>
</dbReference>
<keyword evidence="4" id="KW-0812">Transmembrane</keyword>
<dbReference type="InterPro" id="IPR008516">
    <property type="entry name" value="Na/K-Atpase_Interacting"/>
</dbReference>
<comment type="subcellular location">
    <subcellularLocation>
        <location evidence="1 7">Cell membrane</location>
        <topology evidence="1 7">Multi-pass membrane protein</topology>
    </subcellularLocation>
</comment>
<evidence type="ECO:0000313" key="9">
    <source>
        <dbReference type="Proteomes" id="UP000018936"/>
    </source>
</evidence>
<evidence type="ECO:0000256" key="7">
    <source>
        <dbReference type="RuleBase" id="RU368041"/>
    </source>
</evidence>
<dbReference type="Pfam" id="PF05640">
    <property type="entry name" value="NKAIN"/>
    <property type="match status" value="1"/>
</dbReference>
<keyword evidence="3 7" id="KW-1003">Cell membrane</keyword>
<evidence type="ECO:0000256" key="2">
    <source>
        <dbReference type="ARBA" id="ARBA00006364"/>
    </source>
</evidence>
<evidence type="ECO:0000256" key="3">
    <source>
        <dbReference type="ARBA" id="ARBA00022475"/>
    </source>
</evidence>
<sequence length="125" mass="14315">VFQVLADLHLLQILELNTSFKVVLKHTLSKSGKEVAALNNCRHKETDLMTFNISMHRSWWREHGPGCIRRVVHPTAPGIIDDISYVSVTAVRGSAWSRMDQQSEEKLSELIWEIAILNRQGREPK</sequence>
<name>V8NB69_OPHHA</name>
<evidence type="ECO:0000256" key="6">
    <source>
        <dbReference type="ARBA" id="ARBA00023136"/>
    </source>
</evidence>
<organism evidence="8 9">
    <name type="scientific">Ophiophagus hannah</name>
    <name type="common">King cobra</name>
    <name type="synonym">Naja hannah</name>
    <dbReference type="NCBI Taxonomy" id="8665"/>
    <lineage>
        <taxon>Eukaryota</taxon>
        <taxon>Metazoa</taxon>
        <taxon>Chordata</taxon>
        <taxon>Craniata</taxon>
        <taxon>Vertebrata</taxon>
        <taxon>Euteleostomi</taxon>
        <taxon>Lepidosauria</taxon>
        <taxon>Squamata</taxon>
        <taxon>Bifurcata</taxon>
        <taxon>Unidentata</taxon>
        <taxon>Episquamata</taxon>
        <taxon>Toxicofera</taxon>
        <taxon>Serpentes</taxon>
        <taxon>Colubroidea</taxon>
        <taxon>Elapidae</taxon>
        <taxon>Elapinae</taxon>
        <taxon>Ophiophagus</taxon>
    </lineage>
</organism>
<evidence type="ECO:0000256" key="1">
    <source>
        <dbReference type="ARBA" id="ARBA00004651"/>
    </source>
</evidence>
<dbReference type="GO" id="GO:0005886">
    <property type="term" value="C:plasma membrane"/>
    <property type="evidence" value="ECO:0007669"/>
    <property type="project" value="UniProtKB-SubCell"/>
</dbReference>
<comment type="caution">
    <text evidence="8">The sequence shown here is derived from an EMBL/GenBank/DDBJ whole genome shotgun (WGS) entry which is preliminary data.</text>
</comment>
<feature type="non-terminal residue" evidence="8">
    <location>
        <position position="125"/>
    </location>
</feature>
<dbReference type="OrthoDB" id="10050321at2759"/>
<keyword evidence="9" id="KW-1185">Reference proteome</keyword>
<dbReference type="AlphaFoldDB" id="V8NB69"/>
<accession>V8NB69</accession>
<keyword evidence="6" id="KW-0472">Membrane</keyword>
<dbReference type="GO" id="GO:0002028">
    <property type="term" value="P:regulation of sodium ion transport"/>
    <property type="evidence" value="ECO:0007669"/>
    <property type="project" value="UniProtKB-UniRule"/>
</dbReference>
<gene>
    <name evidence="8" type="primary">NKAIN3</name>
    <name evidence="8" type="ORF">L345_15081</name>
</gene>
<proteinExistence type="inferred from homology"/>
<evidence type="ECO:0000256" key="4">
    <source>
        <dbReference type="ARBA" id="ARBA00022692"/>
    </source>
</evidence>
<keyword evidence="5" id="KW-1133">Transmembrane helix</keyword>
<protein>
    <recommendedName>
        <fullName evidence="7">Sodium/potassium-transporting ATPase subunit beta-1-interacting protein</fullName>
        <shortName evidence="7">Na(+)/K(+)-transporting ATPase subunit beta-1-interacting protein</shortName>
    </recommendedName>
</protein>
<feature type="non-terminal residue" evidence="8">
    <location>
        <position position="1"/>
    </location>
</feature>
<reference evidence="8 9" key="1">
    <citation type="journal article" date="2013" name="Proc. Natl. Acad. Sci. U.S.A.">
        <title>The king cobra genome reveals dynamic gene evolution and adaptation in the snake venom system.</title>
        <authorList>
            <person name="Vonk F.J."/>
            <person name="Casewell N.R."/>
            <person name="Henkel C.V."/>
            <person name="Heimberg A.M."/>
            <person name="Jansen H.J."/>
            <person name="McCleary R.J."/>
            <person name="Kerkkamp H.M."/>
            <person name="Vos R.A."/>
            <person name="Guerreiro I."/>
            <person name="Calvete J.J."/>
            <person name="Wuster W."/>
            <person name="Woods A.E."/>
            <person name="Logan J.M."/>
            <person name="Harrison R.A."/>
            <person name="Castoe T.A."/>
            <person name="de Koning A.P."/>
            <person name="Pollock D.D."/>
            <person name="Yandell M."/>
            <person name="Calderon D."/>
            <person name="Renjifo C."/>
            <person name="Currier R.B."/>
            <person name="Salgado D."/>
            <person name="Pla D."/>
            <person name="Sanz L."/>
            <person name="Hyder A.S."/>
            <person name="Ribeiro J.M."/>
            <person name="Arntzen J.W."/>
            <person name="van den Thillart G.E."/>
            <person name="Boetzer M."/>
            <person name="Pirovano W."/>
            <person name="Dirks R.P."/>
            <person name="Spaink H.P."/>
            <person name="Duboule D."/>
            <person name="McGlinn E."/>
            <person name="Kini R.M."/>
            <person name="Richardson M.K."/>
        </authorList>
    </citation>
    <scope>NUCLEOTIDE SEQUENCE</scope>
    <source>
        <tissue evidence="8">Blood</tissue>
    </source>
</reference>
<evidence type="ECO:0000256" key="5">
    <source>
        <dbReference type="ARBA" id="ARBA00022989"/>
    </source>
</evidence>
<dbReference type="Proteomes" id="UP000018936">
    <property type="component" value="Unassembled WGS sequence"/>
</dbReference>